<dbReference type="InterPro" id="IPR050457">
    <property type="entry name" value="ZnFinger_BTB_dom_contain"/>
</dbReference>
<keyword evidence="3" id="KW-0677">Repeat</keyword>
<dbReference type="SUPFAM" id="SSF54695">
    <property type="entry name" value="POZ domain"/>
    <property type="match status" value="1"/>
</dbReference>
<evidence type="ECO:0000313" key="13">
    <source>
        <dbReference type="Proteomes" id="UP000678499"/>
    </source>
</evidence>
<dbReference type="AlphaFoldDB" id="A0A7R9BIH8"/>
<keyword evidence="9" id="KW-0539">Nucleus</keyword>
<feature type="region of interest" description="Disordered" evidence="10">
    <location>
        <begin position="386"/>
        <end position="408"/>
    </location>
</feature>
<reference evidence="12" key="1">
    <citation type="submission" date="2020-11" db="EMBL/GenBank/DDBJ databases">
        <authorList>
            <person name="Tran Van P."/>
        </authorList>
    </citation>
    <scope>NUCLEOTIDE SEQUENCE</scope>
</reference>
<gene>
    <name evidence="12" type="ORF">NMOB1V02_LOCUS2903</name>
</gene>
<organism evidence="12">
    <name type="scientific">Notodromas monacha</name>
    <dbReference type="NCBI Taxonomy" id="399045"/>
    <lineage>
        <taxon>Eukaryota</taxon>
        <taxon>Metazoa</taxon>
        <taxon>Ecdysozoa</taxon>
        <taxon>Arthropoda</taxon>
        <taxon>Crustacea</taxon>
        <taxon>Oligostraca</taxon>
        <taxon>Ostracoda</taxon>
        <taxon>Podocopa</taxon>
        <taxon>Podocopida</taxon>
        <taxon>Cypridocopina</taxon>
        <taxon>Cypridoidea</taxon>
        <taxon>Cyprididae</taxon>
        <taxon>Notodromas</taxon>
    </lineage>
</organism>
<dbReference type="Pfam" id="PF04500">
    <property type="entry name" value="FLYWCH"/>
    <property type="match status" value="1"/>
</dbReference>
<dbReference type="Proteomes" id="UP000678499">
    <property type="component" value="Unassembled WGS sequence"/>
</dbReference>
<evidence type="ECO:0000256" key="8">
    <source>
        <dbReference type="ARBA" id="ARBA00023163"/>
    </source>
</evidence>
<dbReference type="InterPro" id="IPR007588">
    <property type="entry name" value="Znf_FLYWCH"/>
</dbReference>
<keyword evidence="6" id="KW-0805">Transcription regulation</keyword>
<dbReference type="Gene3D" id="3.30.710.10">
    <property type="entry name" value="Potassium Channel Kv1.1, Chain A"/>
    <property type="match status" value="1"/>
</dbReference>
<sequence>MMSYSNHVADPLTDEMRENLEIQWASHSSDNFEYLEKFRREDRFADVYLASGECFISAHRNVLAAASAFFDRLFSRIEAQGFISSPKTIITLDSDADVMSAVVDFMYSGEAVINSLQLDDFMRLASRLEIRGLKQGSNHPVESTRSFGKRKLLIKGQEIEPSPSRRSVRKRPILDYSEVPETGRRGRREKKNEDPDFVASRPSRASETGRSSSFGASESIGEIKMEDFSADVDAIEDAAFGNEASQEDVDYSDPPQTFEIITTQKNNECLVLGGYQYQTDKLLRSGVSSWRCSQHRMMQCKGRIQLDPTRTRVLTRDPGHSHPPDYERITAKKLVFALKRAVAESPGSIQSKDAIQNFIMESGIPGDALAKLPSAESLKRKIQRFAKKQEEKKNDHNEAESSEDSFLM</sequence>
<dbReference type="InterPro" id="IPR000210">
    <property type="entry name" value="BTB/POZ_dom"/>
</dbReference>
<dbReference type="EMBL" id="CAJPEX010000356">
    <property type="protein sequence ID" value="CAG0915252.1"/>
    <property type="molecule type" value="Genomic_DNA"/>
</dbReference>
<keyword evidence="8" id="KW-0804">Transcription</keyword>
<protein>
    <recommendedName>
        <fullName evidence="11">BTB domain-containing protein</fullName>
    </recommendedName>
</protein>
<feature type="compositionally biased region" description="Basic and acidic residues" evidence="10">
    <location>
        <begin position="387"/>
        <end position="399"/>
    </location>
</feature>
<keyword evidence="5" id="KW-0862">Zinc</keyword>
<keyword evidence="7" id="KW-0238">DNA-binding</keyword>
<dbReference type="GO" id="GO:0005634">
    <property type="term" value="C:nucleus"/>
    <property type="evidence" value="ECO:0007669"/>
    <property type="project" value="UniProtKB-SubCell"/>
</dbReference>
<dbReference type="CDD" id="cd18186">
    <property type="entry name" value="BTB_POZ_ZBTB_KLHL-like"/>
    <property type="match status" value="1"/>
</dbReference>
<name>A0A7R9BIH8_9CRUS</name>
<dbReference type="EMBL" id="OA882393">
    <property type="protein sequence ID" value="CAD7275100.1"/>
    <property type="molecule type" value="Genomic_DNA"/>
</dbReference>
<dbReference type="PANTHER" id="PTHR46105">
    <property type="entry name" value="AGAP004733-PA"/>
    <property type="match status" value="1"/>
</dbReference>
<dbReference type="PANTHER" id="PTHR46105:SF5">
    <property type="entry name" value="ZINC FINGER AND BTB DOMAIN-CONTAINING PROTEIN 44 ISOFORM X1"/>
    <property type="match status" value="1"/>
</dbReference>
<evidence type="ECO:0000256" key="9">
    <source>
        <dbReference type="ARBA" id="ARBA00023242"/>
    </source>
</evidence>
<dbReference type="GO" id="GO:0000978">
    <property type="term" value="F:RNA polymerase II cis-regulatory region sequence-specific DNA binding"/>
    <property type="evidence" value="ECO:0007669"/>
    <property type="project" value="TreeGrafter"/>
</dbReference>
<dbReference type="Gene3D" id="2.20.25.240">
    <property type="match status" value="1"/>
</dbReference>
<feature type="compositionally biased region" description="Polar residues" evidence="10">
    <location>
        <begin position="203"/>
        <end position="216"/>
    </location>
</feature>
<evidence type="ECO:0000256" key="7">
    <source>
        <dbReference type="ARBA" id="ARBA00023125"/>
    </source>
</evidence>
<evidence type="ECO:0000259" key="11">
    <source>
        <dbReference type="PROSITE" id="PS50097"/>
    </source>
</evidence>
<accession>A0A7R9BIH8</accession>
<dbReference type="OrthoDB" id="6482909at2759"/>
<evidence type="ECO:0000256" key="2">
    <source>
        <dbReference type="ARBA" id="ARBA00022723"/>
    </source>
</evidence>
<comment type="subcellular location">
    <subcellularLocation>
        <location evidence="1">Nucleus</location>
    </subcellularLocation>
</comment>
<evidence type="ECO:0000256" key="4">
    <source>
        <dbReference type="ARBA" id="ARBA00022771"/>
    </source>
</evidence>
<dbReference type="PROSITE" id="PS50097">
    <property type="entry name" value="BTB"/>
    <property type="match status" value="1"/>
</dbReference>
<dbReference type="GO" id="GO:0000981">
    <property type="term" value="F:DNA-binding transcription factor activity, RNA polymerase II-specific"/>
    <property type="evidence" value="ECO:0007669"/>
    <property type="project" value="TreeGrafter"/>
</dbReference>
<keyword evidence="2" id="KW-0479">Metal-binding</keyword>
<dbReference type="InterPro" id="IPR011333">
    <property type="entry name" value="SKP1/BTB/POZ_sf"/>
</dbReference>
<keyword evidence="4" id="KW-0863">Zinc-finger</keyword>
<proteinExistence type="predicted"/>
<dbReference type="SMART" id="SM00225">
    <property type="entry name" value="BTB"/>
    <property type="match status" value="1"/>
</dbReference>
<evidence type="ECO:0000313" key="12">
    <source>
        <dbReference type="EMBL" id="CAD7275100.1"/>
    </source>
</evidence>
<evidence type="ECO:0000256" key="10">
    <source>
        <dbReference type="SAM" id="MobiDB-lite"/>
    </source>
</evidence>
<evidence type="ECO:0000256" key="1">
    <source>
        <dbReference type="ARBA" id="ARBA00004123"/>
    </source>
</evidence>
<evidence type="ECO:0000256" key="5">
    <source>
        <dbReference type="ARBA" id="ARBA00022833"/>
    </source>
</evidence>
<feature type="region of interest" description="Disordered" evidence="10">
    <location>
        <begin position="158"/>
        <end position="219"/>
    </location>
</feature>
<keyword evidence="13" id="KW-1185">Reference proteome</keyword>
<dbReference type="GO" id="GO:0008270">
    <property type="term" value="F:zinc ion binding"/>
    <property type="evidence" value="ECO:0007669"/>
    <property type="project" value="UniProtKB-KW"/>
</dbReference>
<dbReference type="Pfam" id="PF00651">
    <property type="entry name" value="BTB"/>
    <property type="match status" value="1"/>
</dbReference>
<evidence type="ECO:0000256" key="6">
    <source>
        <dbReference type="ARBA" id="ARBA00023015"/>
    </source>
</evidence>
<evidence type="ECO:0000256" key="3">
    <source>
        <dbReference type="ARBA" id="ARBA00022737"/>
    </source>
</evidence>
<feature type="domain" description="BTB" evidence="11">
    <location>
        <begin position="45"/>
        <end position="115"/>
    </location>
</feature>